<evidence type="ECO:0000313" key="16">
    <source>
        <dbReference type="Proteomes" id="UP000321577"/>
    </source>
</evidence>
<dbReference type="PROSITE" id="PS50862">
    <property type="entry name" value="AA_TRNA_LIGASE_II"/>
    <property type="match status" value="1"/>
</dbReference>
<dbReference type="GO" id="GO:0005737">
    <property type="term" value="C:cytoplasm"/>
    <property type="evidence" value="ECO:0007669"/>
    <property type="project" value="UniProtKB-SubCell"/>
</dbReference>
<dbReference type="InterPro" id="IPR033728">
    <property type="entry name" value="ThrRS_core"/>
</dbReference>
<feature type="binding site" evidence="13">
    <location>
        <position position="397"/>
    </location>
    <ligand>
        <name>Zn(2+)</name>
        <dbReference type="ChEBI" id="CHEBI:29105"/>
        <note>catalytic</note>
    </ligand>
</feature>
<evidence type="ECO:0000256" key="6">
    <source>
        <dbReference type="ARBA" id="ARBA00022741"/>
    </source>
</evidence>
<dbReference type="CDD" id="cd00860">
    <property type="entry name" value="ThrRS_anticodon"/>
    <property type="match status" value="1"/>
</dbReference>
<evidence type="ECO:0000256" key="2">
    <source>
        <dbReference type="ARBA" id="ARBA00022490"/>
    </source>
</evidence>
<dbReference type="GO" id="GO:0004829">
    <property type="term" value="F:threonine-tRNA ligase activity"/>
    <property type="evidence" value="ECO:0007669"/>
    <property type="project" value="UniProtKB-UniRule"/>
</dbReference>
<feature type="domain" description="Aminoacyl-transfer RNA synthetases class-II family profile" evidence="14">
    <location>
        <begin position="202"/>
        <end position="549"/>
    </location>
</feature>
<dbReference type="InterPro" id="IPR047246">
    <property type="entry name" value="ThrRS_anticodon"/>
</dbReference>
<dbReference type="SUPFAM" id="SSF55681">
    <property type="entry name" value="Class II aaRS and biotin synthetases"/>
    <property type="match status" value="1"/>
</dbReference>
<evidence type="ECO:0000256" key="11">
    <source>
        <dbReference type="ARBA" id="ARBA00023146"/>
    </source>
</evidence>
<comment type="caution">
    <text evidence="13">Lacks conserved residue(s) required for the propagation of feature annotation.</text>
</comment>
<keyword evidence="5 13" id="KW-0479">Metal-binding</keyword>
<keyword evidence="9 13" id="KW-0694">RNA-binding</keyword>
<reference evidence="15 16" key="1">
    <citation type="submission" date="2019-07" db="EMBL/GenBank/DDBJ databases">
        <title>Whole genome shotgun sequence of Brevifollis gellanilyticus NBRC 108608.</title>
        <authorList>
            <person name="Hosoyama A."/>
            <person name="Uohara A."/>
            <person name="Ohji S."/>
            <person name="Ichikawa N."/>
        </authorList>
    </citation>
    <scope>NUCLEOTIDE SEQUENCE [LARGE SCALE GENOMIC DNA]</scope>
    <source>
        <strain evidence="15 16">NBRC 108608</strain>
    </source>
</reference>
<dbReference type="GO" id="GO:0005524">
    <property type="term" value="F:ATP binding"/>
    <property type="evidence" value="ECO:0007669"/>
    <property type="project" value="UniProtKB-UniRule"/>
</dbReference>
<evidence type="ECO:0000256" key="5">
    <source>
        <dbReference type="ARBA" id="ARBA00022723"/>
    </source>
</evidence>
<dbReference type="CDD" id="cd00771">
    <property type="entry name" value="ThrRS_core"/>
    <property type="match status" value="1"/>
</dbReference>
<dbReference type="NCBIfam" id="TIGR00418">
    <property type="entry name" value="thrS"/>
    <property type="match status" value="1"/>
</dbReference>
<dbReference type="RefSeq" id="WP_146850528.1">
    <property type="nucleotide sequence ID" value="NZ_BKAG01000013.1"/>
</dbReference>
<keyword evidence="3 13" id="KW-0820">tRNA-binding</keyword>
<dbReference type="Pfam" id="PF03129">
    <property type="entry name" value="HGTP_anticodon"/>
    <property type="match status" value="1"/>
</dbReference>
<keyword evidence="4 13" id="KW-0436">Ligase</keyword>
<organism evidence="15 16">
    <name type="scientific">Brevifollis gellanilyticus</name>
    <dbReference type="NCBI Taxonomy" id="748831"/>
    <lineage>
        <taxon>Bacteria</taxon>
        <taxon>Pseudomonadati</taxon>
        <taxon>Verrucomicrobiota</taxon>
        <taxon>Verrucomicrobiia</taxon>
        <taxon>Verrucomicrobiales</taxon>
        <taxon>Verrucomicrobiaceae</taxon>
    </lineage>
</organism>
<dbReference type="Pfam" id="PF00587">
    <property type="entry name" value="tRNA-synt_2b"/>
    <property type="match status" value="1"/>
</dbReference>
<dbReference type="InterPro" id="IPR018163">
    <property type="entry name" value="Thr/Ala-tRNA-synth_IIc_edit"/>
</dbReference>
<sequence length="652" mass="73439">MSTERKTLEQRAQMTDIERLRHSCAHIMATAILRIWPDAQFAYGPPIENGFYYDFQMKHRVTPDDFEKIEAEMKKISKENQKFEWKGISREDAKAMAESGRLGGLSERPGNPSVFKLDLIDKIPEGEQISCFQNGDFIDLCAGPHVGYSGKCKNVKLTSVSSSFYMGDETKPQLQRLYGTAFESKEELEAYFVRLEEAKKRDHRRLGKELKLFHIDEDVGQGLILWTPNGATLRQELQDFISQELRKQGYSQVFTPHIGKLALYKTSGHFPYYKDAQFPAIMEPNQLEQIATEGCGCAEMTARIDACSAQFAAQMNERTGRQMIGPDRIMDAEKLLDGFLLKPMNCPHHIKIFGSQPRSYRDLPVRLAEFGTVYRWEQSGELNGLTRVRGFTQDDAHLFCTEDQVAAEVLGCLSLVKIVLNTLGMSDYRVRVGLRDPDSGKYTGSPEQWDRAEAACREAAATLGVPFSEEPGEAAFYGPKIDFVIKDVIGREWQLGTVQVDYQLPIRFDLSYTGADNKQHRPVMIHRAPFGSMERFTGVLIEHFAGHFPTWLAPEQIRILTISEKADEFANDVFGQLKAAGLRVTLNNDADKIGAKIRLAQLDKVPYMLVIGEKEAAAGAVAVRHSKKGDLGVQPVAEFITAVTDEVKERRL</sequence>
<keyword evidence="7 13" id="KW-0862">Zinc</keyword>
<dbReference type="InterPro" id="IPR045864">
    <property type="entry name" value="aa-tRNA-synth_II/BPL/LPL"/>
</dbReference>
<dbReference type="AlphaFoldDB" id="A0A512M876"/>
<dbReference type="InterPro" id="IPR002314">
    <property type="entry name" value="aa-tRNA-synt_IIb"/>
</dbReference>
<comment type="caution">
    <text evidence="15">The sequence shown here is derived from an EMBL/GenBank/DDBJ whole genome shotgun (WGS) entry which is preliminary data.</text>
</comment>
<dbReference type="OrthoDB" id="9802304at2"/>
<feature type="binding site" evidence="13">
    <location>
        <position position="346"/>
    </location>
    <ligand>
        <name>Zn(2+)</name>
        <dbReference type="ChEBI" id="CHEBI:29105"/>
        <note>catalytic</note>
    </ligand>
</feature>
<keyword evidence="10 13" id="KW-0648">Protein biosynthesis</keyword>
<dbReference type="InterPro" id="IPR006195">
    <property type="entry name" value="aa-tRNA-synth_II"/>
</dbReference>
<dbReference type="PANTHER" id="PTHR11451">
    <property type="entry name" value="THREONINE-TRNA LIGASE"/>
    <property type="match status" value="1"/>
</dbReference>
<keyword evidence="11 13" id="KW-0030">Aminoacyl-tRNA synthetase</keyword>
<dbReference type="SMART" id="SM00863">
    <property type="entry name" value="tRNA_SAD"/>
    <property type="match status" value="1"/>
</dbReference>
<comment type="catalytic activity">
    <reaction evidence="12 13">
        <text>tRNA(Thr) + L-threonine + ATP = L-threonyl-tRNA(Thr) + AMP + diphosphate + H(+)</text>
        <dbReference type="Rhea" id="RHEA:24624"/>
        <dbReference type="Rhea" id="RHEA-COMP:9670"/>
        <dbReference type="Rhea" id="RHEA-COMP:9704"/>
        <dbReference type="ChEBI" id="CHEBI:15378"/>
        <dbReference type="ChEBI" id="CHEBI:30616"/>
        <dbReference type="ChEBI" id="CHEBI:33019"/>
        <dbReference type="ChEBI" id="CHEBI:57926"/>
        <dbReference type="ChEBI" id="CHEBI:78442"/>
        <dbReference type="ChEBI" id="CHEBI:78534"/>
        <dbReference type="ChEBI" id="CHEBI:456215"/>
        <dbReference type="EC" id="6.1.1.3"/>
    </reaction>
</comment>
<dbReference type="FunFam" id="3.40.50.800:FF:000001">
    <property type="entry name" value="Threonine--tRNA ligase"/>
    <property type="match status" value="1"/>
</dbReference>
<dbReference type="EC" id="6.1.1.3" evidence="13"/>
<evidence type="ECO:0000259" key="14">
    <source>
        <dbReference type="PROSITE" id="PS50862"/>
    </source>
</evidence>
<dbReference type="InterPro" id="IPR036621">
    <property type="entry name" value="Anticodon-bd_dom_sf"/>
</dbReference>
<dbReference type="GO" id="GO:0046872">
    <property type="term" value="F:metal ion binding"/>
    <property type="evidence" value="ECO:0007669"/>
    <property type="project" value="UniProtKB-KW"/>
</dbReference>
<name>A0A512M876_9BACT</name>
<dbReference type="InterPro" id="IPR012947">
    <property type="entry name" value="tRNA_SAD"/>
</dbReference>
<dbReference type="InterPro" id="IPR004154">
    <property type="entry name" value="Anticodon-bd"/>
</dbReference>
<comment type="cofactor">
    <cofactor evidence="13">
        <name>Zn(2+)</name>
        <dbReference type="ChEBI" id="CHEBI:29105"/>
    </cofactor>
    <text evidence="13">Binds 1 zinc ion per subunit.</text>
</comment>
<dbReference type="Gene3D" id="3.30.980.10">
    <property type="entry name" value="Threonyl-trna Synthetase, Chain A, domain 2"/>
    <property type="match status" value="1"/>
</dbReference>
<dbReference type="EMBL" id="BKAG01000013">
    <property type="protein sequence ID" value="GEP42946.1"/>
    <property type="molecule type" value="Genomic_DNA"/>
</dbReference>
<dbReference type="Gene3D" id="3.30.930.10">
    <property type="entry name" value="Bira Bifunctional Protein, Domain 2"/>
    <property type="match status" value="1"/>
</dbReference>
<dbReference type="Pfam" id="PF07973">
    <property type="entry name" value="tRNA_SAD"/>
    <property type="match status" value="1"/>
</dbReference>
<dbReference type="SUPFAM" id="SSF55186">
    <property type="entry name" value="ThrRS/AlaRS common domain"/>
    <property type="match status" value="1"/>
</dbReference>
<keyword evidence="2 13" id="KW-0963">Cytoplasm</keyword>
<dbReference type="Gene3D" id="3.30.54.20">
    <property type="match status" value="1"/>
</dbReference>
<dbReference type="FunFam" id="3.30.930.10:FF:000002">
    <property type="entry name" value="Threonine--tRNA ligase"/>
    <property type="match status" value="1"/>
</dbReference>
<protein>
    <recommendedName>
        <fullName evidence="13">Threonine--tRNA ligase</fullName>
        <ecNumber evidence="13">6.1.1.3</ecNumber>
    </recommendedName>
    <alternativeName>
        <fullName evidence="13">Threonyl-tRNA synthetase</fullName>
        <shortName evidence="13">ThrRS</shortName>
    </alternativeName>
</protein>
<dbReference type="FunFam" id="3.30.980.10:FF:000005">
    <property type="entry name" value="Threonyl-tRNA synthetase, mitochondrial"/>
    <property type="match status" value="1"/>
</dbReference>
<dbReference type="Gene3D" id="3.40.50.800">
    <property type="entry name" value="Anticodon-binding domain"/>
    <property type="match status" value="1"/>
</dbReference>
<evidence type="ECO:0000256" key="10">
    <source>
        <dbReference type="ARBA" id="ARBA00022917"/>
    </source>
</evidence>
<dbReference type="InterPro" id="IPR002320">
    <property type="entry name" value="Thr-tRNA-ligase_IIa"/>
</dbReference>
<evidence type="ECO:0000313" key="15">
    <source>
        <dbReference type="EMBL" id="GEP42946.1"/>
    </source>
</evidence>
<accession>A0A512M876</accession>
<keyword evidence="6 13" id="KW-0547">Nucleotide-binding</keyword>
<comment type="subunit">
    <text evidence="13">Homodimer.</text>
</comment>
<gene>
    <name evidence="13 15" type="primary">thrS</name>
    <name evidence="15" type="ORF">BGE01nite_22370</name>
</gene>
<evidence type="ECO:0000256" key="4">
    <source>
        <dbReference type="ARBA" id="ARBA00022598"/>
    </source>
</evidence>
<keyword evidence="16" id="KW-1185">Reference proteome</keyword>
<dbReference type="Proteomes" id="UP000321577">
    <property type="component" value="Unassembled WGS sequence"/>
</dbReference>
<comment type="similarity">
    <text evidence="1 13">Belongs to the class-II aminoacyl-tRNA synthetase family.</text>
</comment>
<dbReference type="GO" id="GO:0006435">
    <property type="term" value="P:threonyl-tRNA aminoacylation"/>
    <property type="evidence" value="ECO:0007669"/>
    <property type="project" value="UniProtKB-UniRule"/>
</dbReference>
<evidence type="ECO:0000256" key="8">
    <source>
        <dbReference type="ARBA" id="ARBA00022840"/>
    </source>
</evidence>
<evidence type="ECO:0000256" key="3">
    <source>
        <dbReference type="ARBA" id="ARBA00022555"/>
    </source>
</evidence>
<dbReference type="PANTHER" id="PTHR11451:SF44">
    <property type="entry name" value="THREONINE--TRNA LIGASE, CHLOROPLASTIC_MITOCHONDRIAL 2"/>
    <property type="match status" value="1"/>
</dbReference>
<dbReference type="SUPFAM" id="SSF52954">
    <property type="entry name" value="Class II aaRS ABD-related"/>
    <property type="match status" value="1"/>
</dbReference>
<evidence type="ECO:0000256" key="1">
    <source>
        <dbReference type="ARBA" id="ARBA00008226"/>
    </source>
</evidence>
<comment type="subcellular location">
    <subcellularLocation>
        <location evidence="13">Cytoplasm</location>
    </subcellularLocation>
</comment>
<feature type="binding site" evidence="13">
    <location>
        <position position="526"/>
    </location>
    <ligand>
        <name>Zn(2+)</name>
        <dbReference type="ChEBI" id="CHEBI:29105"/>
        <note>catalytic</note>
    </ligand>
</feature>
<dbReference type="GO" id="GO:0000049">
    <property type="term" value="F:tRNA binding"/>
    <property type="evidence" value="ECO:0007669"/>
    <property type="project" value="UniProtKB-KW"/>
</dbReference>
<keyword evidence="8 13" id="KW-0067">ATP-binding</keyword>
<evidence type="ECO:0000256" key="9">
    <source>
        <dbReference type="ARBA" id="ARBA00022884"/>
    </source>
</evidence>
<evidence type="ECO:0000256" key="12">
    <source>
        <dbReference type="ARBA" id="ARBA00049515"/>
    </source>
</evidence>
<proteinExistence type="inferred from homology"/>
<evidence type="ECO:0000256" key="13">
    <source>
        <dbReference type="HAMAP-Rule" id="MF_00184"/>
    </source>
</evidence>
<dbReference type="PRINTS" id="PR01047">
    <property type="entry name" value="TRNASYNTHTHR"/>
</dbReference>
<dbReference type="HAMAP" id="MF_00184">
    <property type="entry name" value="Thr_tRNA_synth"/>
    <property type="match status" value="1"/>
</dbReference>
<evidence type="ECO:0000256" key="7">
    <source>
        <dbReference type="ARBA" id="ARBA00022833"/>
    </source>
</evidence>